<reference evidence="1 2" key="1">
    <citation type="journal article" date="2009" name="J. Invertebr. Pathol.">
        <title>Identification of a new nucleopolyhedrovirus from naturally-infected Condylorrhiza vestigialis (Guenee) (Lepidoptera: Crambidae) larvae on poplar plantations in South Brazil.</title>
        <authorList>
            <person name="Castro M.E."/>
            <person name="Ribeiro Z.M."/>
            <person name="Santos A.C."/>
            <person name="Souza M.L."/>
            <person name="Machado E.B."/>
            <person name="Sousa N.J."/>
            <person name="Moscardi F."/>
        </authorList>
    </citation>
    <scope>NUCLEOTIDE SEQUENCE [LARGE SCALE GENOMIC DNA]</scope>
</reference>
<dbReference type="RefSeq" id="YP_009118572.1">
    <property type="nucleotide sequence ID" value="NC_026430.1"/>
</dbReference>
<dbReference type="Pfam" id="PF10891">
    <property type="entry name" value="DUF2719"/>
    <property type="match status" value="1"/>
</dbReference>
<dbReference type="GeneID" id="23301727"/>
<dbReference type="Proteomes" id="UP000202427">
    <property type="component" value="Segment"/>
</dbReference>
<protein>
    <submittedName>
        <fullName evidence="1">Uncharacterized protein</fullName>
    </submittedName>
</protein>
<evidence type="ECO:0000313" key="1">
    <source>
        <dbReference type="EMBL" id="AJD09254.1"/>
    </source>
</evidence>
<dbReference type="OrthoDB" id="19806at10239"/>
<dbReference type="KEGG" id="vg:23301727"/>
<dbReference type="EMBL" id="KJ631623">
    <property type="protein sequence ID" value="AJD09254.1"/>
    <property type="molecule type" value="Genomic_DNA"/>
</dbReference>
<gene>
    <name evidence="1" type="primary">ORF-89</name>
</gene>
<name>A0A0B4UKZ4_9ABAC</name>
<accession>A0A0B4UKZ4</accession>
<sequence>MFQDLIRRFKKKKKTVNKNLEQDVVLCPRCYFVAPGNISVAEYTRMHIKFNTQFVDECLNNLTLAQPKTWANYSVCPALYYPLC</sequence>
<organism evidence="1 2">
    <name type="scientific">Condylorrhiza vestigialis mutiple nucleopolyhedrovirus</name>
    <dbReference type="NCBI Taxonomy" id="1592576"/>
    <lineage>
        <taxon>Viruses</taxon>
        <taxon>Viruses incertae sedis</taxon>
        <taxon>Naldaviricetes</taxon>
        <taxon>Lefavirales</taxon>
        <taxon>Baculoviridae</taxon>
        <taxon>Alphabaculovirus</taxon>
        <taxon>Alphabaculovirus covestigialis</taxon>
    </lineage>
</organism>
<dbReference type="InterPro" id="IPR020122">
    <property type="entry name" value="Alphabaculovirus_Y056"/>
</dbReference>
<proteinExistence type="predicted"/>
<evidence type="ECO:0000313" key="2">
    <source>
        <dbReference type="Proteomes" id="UP000202427"/>
    </source>
</evidence>
<keyword evidence="2" id="KW-1185">Reference proteome</keyword>